<evidence type="ECO:0000313" key="10">
    <source>
        <dbReference type="EMBL" id="GAA2144851.1"/>
    </source>
</evidence>
<dbReference type="EMBL" id="BAAANT010000016">
    <property type="protein sequence ID" value="GAA2144851.1"/>
    <property type="molecule type" value="Genomic_DNA"/>
</dbReference>
<keyword evidence="11" id="KW-1185">Reference proteome</keyword>
<name>A0ABP5LBX7_9ACTN</name>
<dbReference type="Pfam" id="PF00664">
    <property type="entry name" value="ABC_membrane"/>
    <property type="match status" value="1"/>
</dbReference>
<evidence type="ECO:0000313" key="11">
    <source>
        <dbReference type="Proteomes" id="UP001422759"/>
    </source>
</evidence>
<reference evidence="11" key="1">
    <citation type="journal article" date="2019" name="Int. J. Syst. Evol. Microbiol.">
        <title>The Global Catalogue of Microorganisms (GCM) 10K type strain sequencing project: providing services to taxonomists for standard genome sequencing and annotation.</title>
        <authorList>
            <consortium name="The Broad Institute Genomics Platform"/>
            <consortium name="The Broad Institute Genome Sequencing Center for Infectious Disease"/>
            <person name="Wu L."/>
            <person name="Ma J."/>
        </authorList>
    </citation>
    <scope>NUCLEOTIDE SEQUENCE [LARGE SCALE GENOMIC DNA]</scope>
    <source>
        <strain evidence="11">JCM 14560</strain>
    </source>
</reference>
<evidence type="ECO:0000256" key="5">
    <source>
        <dbReference type="ARBA" id="ARBA00022989"/>
    </source>
</evidence>
<gene>
    <name evidence="10" type="ORF">GCM10009760_32850</name>
</gene>
<evidence type="ECO:0000259" key="8">
    <source>
        <dbReference type="PROSITE" id="PS50893"/>
    </source>
</evidence>
<keyword evidence="3" id="KW-0547">Nucleotide-binding</keyword>
<dbReference type="InterPro" id="IPR027417">
    <property type="entry name" value="P-loop_NTPase"/>
</dbReference>
<sequence>MRGWPLVLTLAVPAEAAATLALPGTVAGAVDASLGGEATGPAVLLGAVLLAGAAAGALAAAAGPACTADATVALRSRLLQHVLAVGPAPHGLPSGDLTSRLVGSAADAGGAFPARLGTFTALLTSLGAVVGLGVLSPWLALAFFAGVLPGIVLIRLFLRQAGQVFTRYQEVQSELAARLTGALGGLRSIHAAGAEEREAAQVLGPLPELSAAGHALWSTQRRTVWQATLLVAVVELAVLGTAGWQVASGALPPGALAAAAGWAALGVGFFEQVEALAGVAHARAGLLRVEEALARPAPRPGTRQLPDGPGELVFTEVVVRDGGATLLGPLSLTVPGGRTVALVGRSGSGKSLLAALAGRLREPDGGSVLVDGVRVDELSVPELRRAVGFAFERPVLVGATVAEALEGAGPPETRAAHADGFLALLPDGPRTPPDELRLSGGELQRLGLARLLAQRPRVMVLDDATSSLDLATEHQVTRALAEATRGHTRLIVAHRAEAAARADLVAWLDAGRLRALAPHAELATDPDYRAALVGTAAGHLSNLPPGHPSAPPKVR</sequence>
<dbReference type="GO" id="GO:0005524">
    <property type="term" value="F:ATP binding"/>
    <property type="evidence" value="ECO:0007669"/>
    <property type="project" value="UniProtKB-KW"/>
</dbReference>
<dbReference type="PANTHER" id="PTHR43394:SF1">
    <property type="entry name" value="ATP-BINDING CASSETTE SUB-FAMILY B MEMBER 10, MITOCHONDRIAL"/>
    <property type="match status" value="1"/>
</dbReference>
<dbReference type="InterPro" id="IPR017871">
    <property type="entry name" value="ABC_transporter-like_CS"/>
</dbReference>
<feature type="transmembrane region" description="Helical" evidence="7">
    <location>
        <begin position="224"/>
        <end position="244"/>
    </location>
</feature>
<evidence type="ECO:0000259" key="9">
    <source>
        <dbReference type="PROSITE" id="PS50929"/>
    </source>
</evidence>
<keyword evidence="6 7" id="KW-0472">Membrane</keyword>
<evidence type="ECO:0000256" key="4">
    <source>
        <dbReference type="ARBA" id="ARBA00022840"/>
    </source>
</evidence>
<protein>
    <submittedName>
        <fullName evidence="10">ABC transporter ATP-binding protein</fullName>
    </submittedName>
</protein>
<feature type="domain" description="ABC transmembrane type-1" evidence="9">
    <location>
        <begin position="14"/>
        <end position="259"/>
    </location>
</feature>
<dbReference type="PROSITE" id="PS00211">
    <property type="entry name" value="ABC_TRANSPORTER_1"/>
    <property type="match status" value="1"/>
</dbReference>
<dbReference type="Proteomes" id="UP001422759">
    <property type="component" value="Unassembled WGS sequence"/>
</dbReference>
<dbReference type="CDD" id="cd03228">
    <property type="entry name" value="ABCC_MRP_Like"/>
    <property type="match status" value="1"/>
</dbReference>
<evidence type="ECO:0000256" key="2">
    <source>
        <dbReference type="ARBA" id="ARBA00022692"/>
    </source>
</evidence>
<dbReference type="PANTHER" id="PTHR43394">
    <property type="entry name" value="ATP-DEPENDENT PERMEASE MDL1, MITOCHONDRIAL"/>
    <property type="match status" value="1"/>
</dbReference>
<dbReference type="PROSITE" id="PS50893">
    <property type="entry name" value="ABC_TRANSPORTER_2"/>
    <property type="match status" value="1"/>
</dbReference>
<dbReference type="InterPro" id="IPR003593">
    <property type="entry name" value="AAA+_ATPase"/>
</dbReference>
<dbReference type="RefSeq" id="WP_344465517.1">
    <property type="nucleotide sequence ID" value="NZ_BAAANT010000016.1"/>
</dbReference>
<proteinExistence type="predicted"/>
<feature type="transmembrane region" description="Helical" evidence="7">
    <location>
        <begin position="141"/>
        <end position="158"/>
    </location>
</feature>
<keyword evidence="5 7" id="KW-1133">Transmembrane helix</keyword>
<dbReference type="InterPro" id="IPR011527">
    <property type="entry name" value="ABC1_TM_dom"/>
</dbReference>
<dbReference type="InterPro" id="IPR039421">
    <property type="entry name" value="Type_1_exporter"/>
</dbReference>
<dbReference type="SMART" id="SM00382">
    <property type="entry name" value="AAA"/>
    <property type="match status" value="1"/>
</dbReference>
<feature type="domain" description="ABC transporter" evidence="8">
    <location>
        <begin position="312"/>
        <end position="535"/>
    </location>
</feature>
<dbReference type="Pfam" id="PF00005">
    <property type="entry name" value="ABC_tran"/>
    <property type="match status" value="1"/>
</dbReference>
<dbReference type="Gene3D" id="3.40.50.300">
    <property type="entry name" value="P-loop containing nucleotide triphosphate hydrolases"/>
    <property type="match status" value="1"/>
</dbReference>
<dbReference type="PROSITE" id="PS50929">
    <property type="entry name" value="ABC_TM1F"/>
    <property type="match status" value="1"/>
</dbReference>
<evidence type="ECO:0000256" key="7">
    <source>
        <dbReference type="SAM" id="Phobius"/>
    </source>
</evidence>
<dbReference type="Gene3D" id="1.20.1560.10">
    <property type="entry name" value="ABC transporter type 1, transmembrane domain"/>
    <property type="match status" value="1"/>
</dbReference>
<comment type="subcellular location">
    <subcellularLocation>
        <location evidence="1">Cell membrane</location>
        <topology evidence="1">Multi-pass membrane protein</topology>
    </subcellularLocation>
</comment>
<evidence type="ECO:0000256" key="6">
    <source>
        <dbReference type="ARBA" id="ARBA00023136"/>
    </source>
</evidence>
<comment type="caution">
    <text evidence="10">The sequence shown here is derived from an EMBL/GenBank/DDBJ whole genome shotgun (WGS) entry which is preliminary data.</text>
</comment>
<evidence type="ECO:0000256" key="3">
    <source>
        <dbReference type="ARBA" id="ARBA00022741"/>
    </source>
</evidence>
<feature type="transmembrane region" description="Helical" evidence="7">
    <location>
        <begin position="116"/>
        <end position="135"/>
    </location>
</feature>
<accession>A0ABP5LBX7</accession>
<dbReference type="SUPFAM" id="SSF52540">
    <property type="entry name" value="P-loop containing nucleoside triphosphate hydrolases"/>
    <property type="match status" value="1"/>
</dbReference>
<feature type="transmembrane region" description="Helical" evidence="7">
    <location>
        <begin position="42"/>
        <end position="67"/>
    </location>
</feature>
<dbReference type="InterPro" id="IPR003439">
    <property type="entry name" value="ABC_transporter-like_ATP-bd"/>
</dbReference>
<dbReference type="SUPFAM" id="SSF90123">
    <property type="entry name" value="ABC transporter transmembrane region"/>
    <property type="match status" value="1"/>
</dbReference>
<keyword evidence="2 7" id="KW-0812">Transmembrane</keyword>
<evidence type="ECO:0000256" key="1">
    <source>
        <dbReference type="ARBA" id="ARBA00004651"/>
    </source>
</evidence>
<keyword evidence="4 10" id="KW-0067">ATP-binding</keyword>
<organism evidence="10 11">
    <name type="scientific">Kitasatospora kazusensis</name>
    <dbReference type="NCBI Taxonomy" id="407974"/>
    <lineage>
        <taxon>Bacteria</taxon>
        <taxon>Bacillati</taxon>
        <taxon>Actinomycetota</taxon>
        <taxon>Actinomycetes</taxon>
        <taxon>Kitasatosporales</taxon>
        <taxon>Streptomycetaceae</taxon>
        <taxon>Kitasatospora</taxon>
    </lineage>
</organism>
<dbReference type="InterPro" id="IPR036640">
    <property type="entry name" value="ABC1_TM_sf"/>
</dbReference>